<dbReference type="PIRSF" id="PIRSF001589">
    <property type="entry name" value="Asn_synthetase_glu-h"/>
    <property type="match status" value="1"/>
</dbReference>
<comment type="caution">
    <text evidence="9">The sequence shown here is derived from an EMBL/GenBank/DDBJ whole genome shotgun (WGS) entry which is preliminary data.</text>
</comment>
<proteinExistence type="inferred from homology"/>
<organism evidence="9 10">
    <name type="scientific">Ramlibacter alkalitolerans</name>
    <dbReference type="NCBI Taxonomy" id="2039631"/>
    <lineage>
        <taxon>Bacteria</taxon>
        <taxon>Pseudomonadati</taxon>
        <taxon>Pseudomonadota</taxon>
        <taxon>Betaproteobacteria</taxon>
        <taxon>Burkholderiales</taxon>
        <taxon>Comamonadaceae</taxon>
        <taxon>Ramlibacter</taxon>
    </lineage>
</organism>
<dbReference type="PANTHER" id="PTHR43284:SF1">
    <property type="entry name" value="ASPARAGINE SYNTHETASE"/>
    <property type="match status" value="1"/>
</dbReference>
<dbReference type="InterPro" id="IPR001962">
    <property type="entry name" value="Asn_synthase"/>
</dbReference>
<evidence type="ECO:0000256" key="2">
    <source>
        <dbReference type="ARBA" id="ARBA00005752"/>
    </source>
</evidence>
<comment type="pathway">
    <text evidence="1">Amino-acid biosynthesis; L-asparagine biosynthesis; L-asparagine from L-aspartate (L-Gln route): step 1/1.</text>
</comment>
<evidence type="ECO:0000256" key="5">
    <source>
        <dbReference type="ARBA" id="ARBA00022840"/>
    </source>
</evidence>
<dbReference type="SUPFAM" id="SSF56235">
    <property type="entry name" value="N-terminal nucleophile aminohydrolases (Ntn hydrolases)"/>
    <property type="match status" value="1"/>
</dbReference>
<dbReference type="SUPFAM" id="SSF52402">
    <property type="entry name" value="Adenine nucleotide alpha hydrolases-like"/>
    <property type="match status" value="1"/>
</dbReference>
<dbReference type="InterPro" id="IPR017932">
    <property type="entry name" value="GATase_2_dom"/>
</dbReference>
<accession>A0ABS1JNH0</accession>
<dbReference type="CDD" id="cd00712">
    <property type="entry name" value="AsnB"/>
    <property type="match status" value="1"/>
</dbReference>
<feature type="domain" description="Glutamine amidotransferase type-2" evidence="8">
    <location>
        <begin position="2"/>
        <end position="224"/>
    </location>
</feature>
<dbReference type="EMBL" id="JAEQND010000006">
    <property type="protein sequence ID" value="MBL0425784.1"/>
    <property type="molecule type" value="Genomic_DNA"/>
</dbReference>
<gene>
    <name evidence="9" type="primary">asnB</name>
    <name evidence="9" type="ORF">JI746_11755</name>
</gene>
<dbReference type="InterPro" id="IPR051786">
    <property type="entry name" value="ASN_synthetase/amidase"/>
</dbReference>
<evidence type="ECO:0000313" key="9">
    <source>
        <dbReference type="EMBL" id="MBL0425784.1"/>
    </source>
</evidence>
<keyword evidence="4" id="KW-0547">Nucleotide-binding</keyword>
<evidence type="ECO:0000256" key="3">
    <source>
        <dbReference type="ARBA" id="ARBA00012737"/>
    </source>
</evidence>
<dbReference type="InterPro" id="IPR033738">
    <property type="entry name" value="AsnB_N"/>
</dbReference>
<evidence type="ECO:0000256" key="7">
    <source>
        <dbReference type="ARBA" id="ARBA00048741"/>
    </source>
</evidence>
<dbReference type="Pfam" id="PF13537">
    <property type="entry name" value="GATase_7"/>
    <property type="match status" value="1"/>
</dbReference>
<evidence type="ECO:0000256" key="6">
    <source>
        <dbReference type="ARBA" id="ARBA00022962"/>
    </source>
</evidence>
<dbReference type="InterPro" id="IPR014729">
    <property type="entry name" value="Rossmann-like_a/b/a_fold"/>
</dbReference>
<dbReference type="EC" id="6.3.5.4" evidence="3"/>
<dbReference type="InterPro" id="IPR029055">
    <property type="entry name" value="Ntn_hydrolases_N"/>
</dbReference>
<dbReference type="GO" id="GO:0004066">
    <property type="term" value="F:asparagine synthase (glutamine-hydrolyzing) activity"/>
    <property type="evidence" value="ECO:0007669"/>
    <property type="project" value="UniProtKB-EC"/>
</dbReference>
<dbReference type="Gene3D" id="3.60.20.10">
    <property type="entry name" value="Glutamine Phosphoribosylpyrophosphate, subunit 1, domain 1"/>
    <property type="match status" value="1"/>
</dbReference>
<name>A0ABS1JNH0_9BURK</name>
<dbReference type="RefSeq" id="WP_201689660.1">
    <property type="nucleotide sequence ID" value="NZ_JAEQND010000006.1"/>
</dbReference>
<keyword evidence="9" id="KW-0436">Ligase</keyword>
<keyword evidence="5" id="KW-0067">ATP-binding</keyword>
<dbReference type="Pfam" id="PF00733">
    <property type="entry name" value="Asn_synthase"/>
    <property type="match status" value="1"/>
</dbReference>
<dbReference type="PROSITE" id="PS51278">
    <property type="entry name" value="GATASE_TYPE_2"/>
    <property type="match status" value="1"/>
</dbReference>
<keyword evidence="6" id="KW-0315">Glutamine amidotransferase</keyword>
<evidence type="ECO:0000259" key="8">
    <source>
        <dbReference type="PROSITE" id="PS51278"/>
    </source>
</evidence>
<dbReference type="CDD" id="cd01991">
    <property type="entry name" value="Asn_synthase_B_C"/>
    <property type="match status" value="1"/>
</dbReference>
<evidence type="ECO:0000313" key="10">
    <source>
        <dbReference type="Proteomes" id="UP000622707"/>
    </source>
</evidence>
<reference evidence="9 10" key="1">
    <citation type="journal article" date="2017" name="Int. J. Syst. Evol. Microbiol.">
        <title>Ramlibacter alkalitolerans sp. nov., alkali-tolerant bacterium isolated from soil of ginseng.</title>
        <authorList>
            <person name="Lee D.H."/>
            <person name="Cha C.J."/>
        </authorList>
    </citation>
    <scope>NUCLEOTIDE SEQUENCE [LARGE SCALE GENOMIC DNA]</scope>
    <source>
        <strain evidence="9 10">KACC 19305</strain>
    </source>
</reference>
<keyword evidence="10" id="KW-1185">Reference proteome</keyword>
<dbReference type="InterPro" id="IPR006426">
    <property type="entry name" value="Asn_synth_AEB"/>
</dbReference>
<dbReference type="Proteomes" id="UP000622707">
    <property type="component" value="Unassembled WGS sequence"/>
</dbReference>
<dbReference type="PANTHER" id="PTHR43284">
    <property type="entry name" value="ASPARAGINE SYNTHETASE (GLUTAMINE-HYDROLYZING)"/>
    <property type="match status" value="1"/>
</dbReference>
<dbReference type="NCBIfam" id="TIGR01536">
    <property type="entry name" value="asn_synth_AEB"/>
    <property type="match status" value="1"/>
</dbReference>
<dbReference type="Gene3D" id="3.40.50.620">
    <property type="entry name" value="HUPs"/>
    <property type="match status" value="1"/>
</dbReference>
<evidence type="ECO:0000256" key="1">
    <source>
        <dbReference type="ARBA" id="ARBA00005187"/>
    </source>
</evidence>
<protein>
    <recommendedName>
        <fullName evidence="3">asparagine synthase (glutamine-hydrolyzing)</fullName>
        <ecNumber evidence="3">6.3.5.4</ecNumber>
    </recommendedName>
</protein>
<comment type="catalytic activity">
    <reaction evidence="7">
        <text>L-aspartate + L-glutamine + ATP + H2O = L-asparagine + L-glutamate + AMP + diphosphate + H(+)</text>
        <dbReference type="Rhea" id="RHEA:12228"/>
        <dbReference type="ChEBI" id="CHEBI:15377"/>
        <dbReference type="ChEBI" id="CHEBI:15378"/>
        <dbReference type="ChEBI" id="CHEBI:29985"/>
        <dbReference type="ChEBI" id="CHEBI:29991"/>
        <dbReference type="ChEBI" id="CHEBI:30616"/>
        <dbReference type="ChEBI" id="CHEBI:33019"/>
        <dbReference type="ChEBI" id="CHEBI:58048"/>
        <dbReference type="ChEBI" id="CHEBI:58359"/>
        <dbReference type="ChEBI" id="CHEBI:456215"/>
        <dbReference type="EC" id="6.3.5.4"/>
    </reaction>
</comment>
<sequence>MCGITGFLSVSPSVGPAEGLLRLQAMTRAIAHRGPDADGHEVLGGAGSALTGLGHRRLSIIDLSPAGAQPMKSHDGRFVIAFNGEIYNFADLRVGIEQRRGSIRWRGHSDTEVLLELFADLGVQRALELLDGMFALAVHDRAERTLTLARDPFGEKPLYYGCANGVLLFGSELKSLRAWPGFAPSENADALADFLKYSYVPAPATIYEGVWKLPPATSLTVREENVRSGTLPAPVAYWDMVGTALAARQRGFAGTRESALEQLQEVLGRSARRRMVSDVPLGALLSGGIDSSLTTALMQDGASQPVRTFTIGMEEAGYDEAVHARAVSKHLGTRHTELRLTSAEVQAAIPEVAATYDEPFADSSQVPTYLVSRMAREHVTVVLSGDGGDELFAGYNRYFHGPRVWSRLSGVPSPLRHAASATLRTVSPAALNRAVSLAGRLAPRELAAGKAGEKIHKLAGLLSAHNCADFHNRLLTTGAPLRVLAHPHAGSALTARSDTRSAALEFAGQAMLLDTANYLPDDVLTKVDRASMAVALEVRTPFLSREVFKLAWRLPLPMKVDGLQGKTILRELLYRHVPRALVDRPKAGFAVPVGRWLRAGLRDWAESLLDAQALQDAGVFDVAHVRRLWADHLSGRRDHETQLWSILMYQGWRRSQRGAPA</sequence>
<evidence type="ECO:0000256" key="4">
    <source>
        <dbReference type="ARBA" id="ARBA00022741"/>
    </source>
</evidence>
<comment type="similarity">
    <text evidence="2">Belongs to the asparagine synthetase family.</text>
</comment>